<reference evidence="4" key="1">
    <citation type="journal article" date="2019" name="Int. J. Syst. Evol. Microbiol.">
        <title>The Global Catalogue of Microorganisms (GCM) 10K type strain sequencing project: providing services to taxonomists for standard genome sequencing and annotation.</title>
        <authorList>
            <consortium name="The Broad Institute Genomics Platform"/>
            <consortium name="The Broad Institute Genome Sequencing Center for Infectious Disease"/>
            <person name="Wu L."/>
            <person name="Ma J."/>
        </authorList>
    </citation>
    <scope>NUCLEOTIDE SEQUENCE [LARGE SCALE GENOMIC DNA]</scope>
    <source>
        <strain evidence="4">CGMCC 1.12477</strain>
    </source>
</reference>
<feature type="chain" id="PRO_5046912289" evidence="1">
    <location>
        <begin position="22"/>
        <end position="76"/>
    </location>
</feature>
<protein>
    <submittedName>
        <fullName evidence="3">EF-hand domain-containing protein</fullName>
    </submittedName>
</protein>
<dbReference type="Gene3D" id="1.10.238.10">
    <property type="entry name" value="EF-hand"/>
    <property type="match status" value="1"/>
</dbReference>
<dbReference type="PROSITE" id="PS00018">
    <property type="entry name" value="EF_HAND_1"/>
    <property type="match status" value="1"/>
</dbReference>
<dbReference type="EMBL" id="JBHUDD010000155">
    <property type="protein sequence ID" value="MFD1511204.1"/>
    <property type="molecule type" value="Genomic_DNA"/>
</dbReference>
<keyword evidence="1" id="KW-0732">Signal</keyword>
<dbReference type="PROSITE" id="PS50222">
    <property type="entry name" value="EF_HAND_2"/>
    <property type="match status" value="1"/>
</dbReference>
<organism evidence="3 4">
    <name type="scientific">Lacimonas salitolerans</name>
    <dbReference type="NCBI Taxonomy" id="1323750"/>
    <lineage>
        <taxon>Bacteria</taxon>
        <taxon>Pseudomonadati</taxon>
        <taxon>Pseudomonadota</taxon>
        <taxon>Alphaproteobacteria</taxon>
        <taxon>Rhodobacterales</taxon>
        <taxon>Paracoccaceae</taxon>
        <taxon>Lacimonas</taxon>
    </lineage>
</organism>
<evidence type="ECO:0000256" key="1">
    <source>
        <dbReference type="SAM" id="SignalP"/>
    </source>
</evidence>
<proteinExistence type="predicted"/>
<keyword evidence="4" id="KW-1185">Reference proteome</keyword>
<feature type="domain" description="EF-hand" evidence="2">
    <location>
        <begin position="40"/>
        <end position="75"/>
    </location>
</feature>
<sequence>MKKTALIILPALLATPLLAQAELTDMDGNGTYSYAEITAAYPTVSEDDFAAMDTNGDGEIDEEELSAAMEEGLLEE</sequence>
<dbReference type="InterPro" id="IPR018247">
    <property type="entry name" value="EF_Hand_1_Ca_BS"/>
</dbReference>
<gene>
    <name evidence="3" type="ORF">ACFTOW_17625</name>
</gene>
<dbReference type="SUPFAM" id="SSF47473">
    <property type="entry name" value="EF-hand"/>
    <property type="match status" value="1"/>
</dbReference>
<dbReference type="RefSeq" id="WP_379918156.1">
    <property type="nucleotide sequence ID" value="NZ_JBHUDD010000155.1"/>
</dbReference>
<evidence type="ECO:0000313" key="3">
    <source>
        <dbReference type="EMBL" id="MFD1511204.1"/>
    </source>
</evidence>
<dbReference type="Pfam" id="PF13202">
    <property type="entry name" value="EF-hand_5"/>
    <property type="match status" value="1"/>
</dbReference>
<dbReference type="InterPro" id="IPR002048">
    <property type="entry name" value="EF_hand_dom"/>
</dbReference>
<dbReference type="InterPro" id="IPR011992">
    <property type="entry name" value="EF-hand-dom_pair"/>
</dbReference>
<comment type="caution">
    <text evidence="3">The sequence shown here is derived from an EMBL/GenBank/DDBJ whole genome shotgun (WGS) entry which is preliminary data.</text>
</comment>
<evidence type="ECO:0000259" key="2">
    <source>
        <dbReference type="PROSITE" id="PS50222"/>
    </source>
</evidence>
<dbReference type="Proteomes" id="UP001597186">
    <property type="component" value="Unassembled WGS sequence"/>
</dbReference>
<feature type="signal peptide" evidence="1">
    <location>
        <begin position="1"/>
        <end position="21"/>
    </location>
</feature>
<name>A0ABW4EN35_9RHOB</name>
<evidence type="ECO:0000313" key="4">
    <source>
        <dbReference type="Proteomes" id="UP001597186"/>
    </source>
</evidence>
<accession>A0ABW4EN35</accession>